<evidence type="ECO:0000313" key="7">
    <source>
        <dbReference type="Proteomes" id="UP000295515"/>
    </source>
</evidence>
<comment type="subcellular location">
    <subcellularLocation>
        <location evidence="1">Cell envelope</location>
    </subcellularLocation>
</comment>
<comment type="caution">
    <text evidence="6">The sequence shown here is derived from an EMBL/GenBank/DDBJ whole genome shotgun (WGS) entry which is preliminary data.</text>
</comment>
<evidence type="ECO:0000313" key="6">
    <source>
        <dbReference type="EMBL" id="TCV95286.1"/>
    </source>
</evidence>
<evidence type="ECO:0000259" key="5">
    <source>
        <dbReference type="Pfam" id="PF13407"/>
    </source>
</evidence>
<evidence type="ECO:0000256" key="1">
    <source>
        <dbReference type="ARBA" id="ARBA00004196"/>
    </source>
</evidence>
<keyword evidence="4" id="KW-0812">Transmembrane</keyword>
<evidence type="ECO:0000256" key="2">
    <source>
        <dbReference type="ARBA" id="ARBA00007639"/>
    </source>
</evidence>
<evidence type="ECO:0000256" key="4">
    <source>
        <dbReference type="SAM" id="Phobius"/>
    </source>
</evidence>
<keyword evidence="3" id="KW-0732">Signal</keyword>
<organism evidence="6 7">
    <name type="scientific">Longibaculum muris</name>
    <dbReference type="NCBI Taxonomy" id="1796628"/>
    <lineage>
        <taxon>Bacteria</taxon>
        <taxon>Bacillati</taxon>
        <taxon>Bacillota</taxon>
        <taxon>Erysipelotrichia</taxon>
        <taxon>Erysipelotrichales</taxon>
        <taxon>Coprobacillaceae</taxon>
        <taxon>Longibaculum</taxon>
    </lineage>
</organism>
<comment type="similarity">
    <text evidence="2">Belongs to the bacterial solute-binding protein 2 family.</text>
</comment>
<dbReference type="Proteomes" id="UP000295515">
    <property type="component" value="Unassembled WGS sequence"/>
</dbReference>
<reference evidence="6 7" key="1">
    <citation type="submission" date="2019-03" db="EMBL/GenBank/DDBJ databases">
        <title>Genomic Encyclopedia of Type Strains, Phase IV (KMG-IV): sequencing the most valuable type-strain genomes for metagenomic binning, comparative biology and taxonomic classification.</title>
        <authorList>
            <person name="Goeker M."/>
        </authorList>
    </citation>
    <scope>NUCLEOTIDE SEQUENCE [LARGE SCALE GENOMIC DNA]</scope>
    <source>
        <strain evidence="6 7">DSM 29487</strain>
    </source>
</reference>
<dbReference type="SUPFAM" id="SSF53822">
    <property type="entry name" value="Periplasmic binding protein-like I"/>
    <property type="match status" value="1"/>
</dbReference>
<feature type="domain" description="Periplasmic binding protein" evidence="5">
    <location>
        <begin position="38"/>
        <end position="290"/>
    </location>
</feature>
<accession>A0A4R3YSC4</accession>
<dbReference type="EMBL" id="SMCQ01000018">
    <property type="protein sequence ID" value="TCV95286.1"/>
    <property type="molecule type" value="Genomic_DNA"/>
</dbReference>
<keyword evidence="7" id="KW-1185">Reference proteome</keyword>
<dbReference type="GO" id="GO:0030246">
    <property type="term" value="F:carbohydrate binding"/>
    <property type="evidence" value="ECO:0007669"/>
    <property type="project" value="UniProtKB-ARBA"/>
</dbReference>
<evidence type="ECO:0000256" key="3">
    <source>
        <dbReference type="ARBA" id="ARBA00022729"/>
    </source>
</evidence>
<dbReference type="AlphaFoldDB" id="A0A4R3YSC4"/>
<dbReference type="InterPro" id="IPR028082">
    <property type="entry name" value="Peripla_BP_I"/>
</dbReference>
<dbReference type="GO" id="GO:0030313">
    <property type="term" value="C:cell envelope"/>
    <property type="evidence" value="ECO:0007669"/>
    <property type="project" value="UniProtKB-SubCell"/>
</dbReference>
<name>A0A4R3YSC4_9FIRM</name>
<keyword evidence="4" id="KW-0472">Membrane</keyword>
<dbReference type="Gene3D" id="3.40.50.2300">
    <property type="match status" value="2"/>
</dbReference>
<dbReference type="GeneID" id="98916041"/>
<dbReference type="PANTHER" id="PTHR46847:SF1">
    <property type="entry name" value="D-ALLOSE-BINDING PERIPLASMIC PROTEIN-RELATED"/>
    <property type="match status" value="1"/>
</dbReference>
<dbReference type="InterPro" id="IPR025997">
    <property type="entry name" value="SBP_2_dom"/>
</dbReference>
<dbReference type="Pfam" id="PF13407">
    <property type="entry name" value="Peripla_BP_4"/>
    <property type="match status" value="1"/>
</dbReference>
<sequence>MHKQNQKALFGIIVTIAMMIVGLIYTSYSRPSSHHKVFGVTYMTMNNPFYEIINNELEKVIDQNGDRLITLDPALDVIKQNEQIHFFINQNVDGIFVNPIDYKQIQPALLAAKKAHIPIIVVDAPIKNKELVNCTIVSDNYNAGVQCANDMMNTMSSAKIVLLKHSSAKSAKDRIDGFLDTIQSHPQYQIVDEGECEGQLELAMPLMQKIIKKHRDIDVVMALNDPSALGALAALENNGMKNVKVYGVDGTPDVKSLIRQTPMVAGTVAQSPISFGYTAALKMYDLLAHKTVDSNIIVPVTLITKKNIDDFDETGWQ</sequence>
<gene>
    <name evidence="6" type="ORF">EDD60_1184</name>
</gene>
<protein>
    <submittedName>
        <fullName evidence="6">Monosaccharide ABC transporter substrate-binding protein (CUT2 family)</fullName>
    </submittedName>
</protein>
<dbReference type="PANTHER" id="PTHR46847">
    <property type="entry name" value="D-ALLOSE-BINDING PERIPLASMIC PROTEIN-RELATED"/>
    <property type="match status" value="1"/>
</dbReference>
<dbReference type="RefSeq" id="WP_066444429.1">
    <property type="nucleotide sequence ID" value="NZ_JANKBF010000016.1"/>
</dbReference>
<keyword evidence="4" id="KW-1133">Transmembrane helix</keyword>
<feature type="transmembrane region" description="Helical" evidence="4">
    <location>
        <begin position="9"/>
        <end position="28"/>
    </location>
</feature>
<dbReference type="CDD" id="cd19971">
    <property type="entry name" value="PBP1_ABC_sugar_binding-like"/>
    <property type="match status" value="1"/>
</dbReference>
<proteinExistence type="inferred from homology"/>